<evidence type="ECO:0000256" key="7">
    <source>
        <dbReference type="ARBA" id="ARBA00022927"/>
    </source>
</evidence>
<dbReference type="Pfam" id="PF04612">
    <property type="entry name" value="T2SSM"/>
    <property type="match status" value="1"/>
</dbReference>
<evidence type="ECO:0000256" key="3">
    <source>
        <dbReference type="ARBA" id="ARBA00022448"/>
    </source>
</evidence>
<dbReference type="GO" id="GO:0005886">
    <property type="term" value="C:plasma membrane"/>
    <property type="evidence" value="ECO:0007669"/>
    <property type="project" value="UniProtKB-SubCell"/>
</dbReference>
<protein>
    <submittedName>
        <fullName evidence="11">Type II secretion system protein M</fullName>
    </submittedName>
</protein>
<evidence type="ECO:0000313" key="12">
    <source>
        <dbReference type="Proteomes" id="UP001248822"/>
    </source>
</evidence>
<proteinExistence type="inferred from homology"/>
<comment type="caution">
    <text evidence="11">The sequence shown here is derived from an EMBL/GenBank/DDBJ whole genome shotgun (WGS) entry which is preliminary data.</text>
</comment>
<reference evidence="11" key="1">
    <citation type="submission" date="2022-12" db="EMBL/GenBank/DDBJ databases">
        <title>NDM-1 containing novel ST 2018 Pseudenterobacter timonensis.</title>
        <authorList>
            <person name="Halder G."/>
            <person name="Mandal S."/>
            <person name="Dutta S."/>
        </authorList>
    </citation>
    <scope>NUCLEOTIDE SEQUENCE</scope>
    <source>
        <strain evidence="11">CNCI147</strain>
    </source>
</reference>
<dbReference type="Proteomes" id="UP001248822">
    <property type="component" value="Unassembled WGS sequence"/>
</dbReference>
<dbReference type="Gene3D" id="3.30.1360.100">
    <property type="entry name" value="General secretion pathway protein M, EpsM"/>
    <property type="match status" value="1"/>
</dbReference>
<evidence type="ECO:0000256" key="5">
    <source>
        <dbReference type="ARBA" id="ARBA00022519"/>
    </source>
</evidence>
<keyword evidence="3" id="KW-0813">Transport</keyword>
<evidence type="ECO:0000256" key="1">
    <source>
        <dbReference type="ARBA" id="ARBA00004377"/>
    </source>
</evidence>
<keyword evidence="7" id="KW-0653">Protein transport</keyword>
<dbReference type="RefSeq" id="WP_310826055.1">
    <property type="nucleotide sequence ID" value="NZ_JAQGEC010000007.1"/>
</dbReference>
<evidence type="ECO:0000313" key="11">
    <source>
        <dbReference type="EMBL" id="MDR9890617.1"/>
    </source>
</evidence>
<dbReference type="InterPro" id="IPR007690">
    <property type="entry name" value="T2SS_GspM"/>
</dbReference>
<comment type="subcellular location">
    <subcellularLocation>
        <location evidence="1">Cell inner membrane</location>
        <topology evidence="1">Single-pass membrane protein</topology>
    </subcellularLocation>
</comment>
<dbReference type="AlphaFoldDB" id="A0AAE4DN57"/>
<dbReference type="EMBL" id="JAQGEC010000007">
    <property type="protein sequence ID" value="MDR9890617.1"/>
    <property type="molecule type" value="Genomic_DNA"/>
</dbReference>
<gene>
    <name evidence="11" type="ORF">O7047_10270</name>
</gene>
<feature type="transmembrane region" description="Helical" evidence="10">
    <location>
        <begin position="21"/>
        <end position="39"/>
    </location>
</feature>
<evidence type="ECO:0000256" key="9">
    <source>
        <dbReference type="ARBA" id="ARBA00023136"/>
    </source>
</evidence>
<keyword evidence="6 10" id="KW-0812">Transmembrane</keyword>
<dbReference type="GO" id="GO:0015628">
    <property type="term" value="P:protein secretion by the type II secretion system"/>
    <property type="evidence" value="ECO:0007669"/>
    <property type="project" value="InterPro"/>
</dbReference>
<keyword evidence="9 10" id="KW-0472">Membrane</keyword>
<keyword evidence="5" id="KW-0997">Cell inner membrane</keyword>
<evidence type="ECO:0000256" key="2">
    <source>
        <dbReference type="ARBA" id="ARBA00010637"/>
    </source>
</evidence>
<evidence type="ECO:0000256" key="10">
    <source>
        <dbReference type="SAM" id="Phobius"/>
    </source>
</evidence>
<evidence type="ECO:0000256" key="6">
    <source>
        <dbReference type="ARBA" id="ARBA00022692"/>
    </source>
</evidence>
<dbReference type="SUPFAM" id="SSF103054">
    <property type="entry name" value="General secretion pathway protein M, EpsM"/>
    <property type="match status" value="1"/>
</dbReference>
<sequence length="161" mass="18608">MKERITQLTARYQRYSAREQQLIKLCAAALCSAAIWYGGVAPLDKFITASQTTITRQRETLDWMRAEINRNHLQARQLRTSNPRSLVENSARALHFTLRDIRQQAQTLSFTIDRVNVYALKNWLLEMNYTSGIQLDKIDLKPVDRVSDVSVQISLSWKKAP</sequence>
<name>A0AAE4DN57_9ENTR</name>
<keyword evidence="4" id="KW-1003">Cell membrane</keyword>
<evidence type="ECO:0000256" key="4">
    <source>
        <dbReference type="ARBA" id="ARBA00022475"/>
    </source>
</evidence>
<organism evidence="11 12">
    <name type="scientific">Pseudenterobacter timonensis</name>
    <dbReference type="NCBI Taxonomy" id="1755099"/>
    <lineage>
        <taxon>Bacteria</taxon>
        <taxon>Pseudomonadati</taxon>
        <taxon>Pseudomonadota</taxon>
        <taxon>Gammaproteobacteria</taxon>
        <taxon>Enterobacterales</taxon>
        <taxon>Enterobacteriaceae</taxon>
        <taxon>Pseudenterobacter</taxon>
    </lineage>
</organism>
<evidence type="ECO:0000256" key="8">
    <source>
        <dbReference type="ARBA" id="ARBA00022989"/>
    </source>
</evidence>
<comment type="similarity">
    <text evidence="2">Belongs to the GSP M family.</text>
</comment>
<dbReference type="GO" id="GO:0015627">
    <property type="term" value="C:type II protein secretion system complex"/>
    <property type="evidence" value="ECO:0007669"/>
    <property type="project" value="InterPro"/>
</dbReference>
<accession>A0AAE4DN57</accession>
<dbReference type="InterPro" id="IPR023229">
    <property type="entry name" value="T2SS_M_periplasmic_sf"/>
</dbReference>
<keyword evidence="8 10" id="KW-1133">Transmembrane helix</keyword>